<keyword evidence="1" id="KW-1185">Reference proteome</keyword>
<protein>
    <submittedName>
        <fullName evidence="2">DUF4129 domain-containing protein</fullName>
    </submittedName>
</protein>
<dbReference type="Proteomes" id="UP000095282">
    <property type="component" value="Unplaced"/>
</dbReference>
<organism evidence="1 2">
    <name type="scientific">Caenorhabditis tropicalis</name>
    <dbReference type="NCBI Taxonomy" id="1561998"/>
    <lineage>
        <taxon>Eukaryota</taxon>
        <taxon>Metazoa</taxon>
        <taxon>Ecdysozoa</taxon>
        <taxon>Nematoda</taxon>
        <taxon>Chromadorea</taxon>
        <taxon>Rhabditida</taxon>
        <taxon>Rhabditina</taxon>
        <taxon>Rhabditomorpha</taxon>
        <taxon>Rhabditoidea</taxon>
        <taxon>Rhabditidae</taxon>
        <taxon>Peloderinae</taxon>
        <taxon>Caenorhabditis</taxon>
    </lineage>
</organism>
<evidence type="ECO:0000313" key="2">
    <source>
        <dbReference type="WBParaSite" id="Csp11.Scaffold630.g18749.t1"/>
    </source>
</evidence>
<dbReference type="AlphaFoldDB" id="A0A1I7URY8"/>
<accession>A0A1I7URY8</accession>
<proteinExistence type="predicted"/>
<sequence length="127" mass="15399">MPGRMPRVRRAPRVPRVIRVNGVRVYRRNMPFNDVVHCIIYVQNMIIHRDNLLRIPRLAESRIMFWVMSRILLLEECISVATRRYSRANRQRLITRFAQMCEITHINYDDLRREARILEEELELRGL</sequence>
<reference evidence="2" key="1">
    <citation type="submission" date="2016-11" db="UniProtKB">
        <authorList>
            <consortium name="WormBaseParasite"/>
        </authorList>
    </citation>
    <scope>IDENTIFICATION</scope>
</reference>
<name>A0A1I7URY8_9PELO</name>
<dbReference type="WBParaSite" id="Csp11.Scaffold630.g18749.t1">
    <property type="protein sequence ID" value="Csp11.Scaffold630.g18749.t1"/>
    <property type="gene ID" value="Csp11.Scaffold630.g18749"/>
</dbReference>
<evidence type="ECO:0000313" key="1">
    <source>
        <dbReference type="Proteomes" id="UP000095282"/>
    </source>
</evidence>